<evidence type="ECO:0000256" key="1">
    <source>
        <dbReference type="SAM" id="SignalP"/>
    </source>
</evidence>
<keyword evidence="1" id="KW-0732">Signal</keyword>
<protein>
    <submittedName>
        <fullName evidence="2">Bm13370</fullName>
    </submittedName>
</protein>
<accession>A0A1I9G026</accession>
<proteinExistence type="predicted"/>
<reference evidence="2" key="1">
    <citation type="journal article" date="2007" name="Science">
        <title>Draft genome of the filarial nematode parasite Brugia malayi.</title>
        <authorList>
            <person name="Ghedin E."/>
            <person name="Wang S."/>
            <person name="Spiro D."/>
            <person name="Caler E."/>
            <person name="Zhao Q."/>
            <person name="Crabtree J."/>
            <person name="Allen J.E."/>
            <person name="Delcher A.L."/>
            <person name="Guiliano D.B."/>
            <person name="Miranda-Saavedra D."/>
            <person name="Angiuoli S.V."/>
            <person name="Creasy T."/>
            <person name="Amedeo P."/>
            <person name="Haas B."/>
            <person name="El-Sayed N.M."/>
            <person name="Wortman J.R."/>
            <person name="Feldblyum T."/>
            <person name="Tallon L."/>
            <person name="Schatz M."/>
            <person name="Shumway M."/>
            <person name="Koo H."/>
            <person name="Salzberg S.L."/>
            <person name="Schobel S."/>
            <person name="Pertea M."/>
            <person name="Pop M."/>
            <person name="White O."/>
            <person name="Barton G.J."/>
            <person name="Carlow C.K."/>
            <person name="Crawford M.J."/>
            <person name="Daub J."/>
            <person name="Dimmic M.W."/>
            <person name="Estes C.F."/>
            <person name="Foster J.M."/>
            <person name="Ganatra M."/>
            <person name="Gregory W.F."/>
            <person name="Johnson N.M."/>
            <person name="Jin J."/>
            <person name="Komuniecki R."/>
            <person name="Korf I."/>
            <person name="Kumar S."/>
            <person name="Laney S."/>
            <person name="Li B.W."/>
            <person name="Li W."/>
            <person name="Lindblom T.H."/>
            <person name="Lustigman S."/>
            <person name="Ma D."/>
            <person name="Maina C.V."/>
            <person name="Martin D.M."/>
            <person name="McCarter J.P."/>
            <person name="McReynolds L."/>
            <person name="Mitreva M."/>
            <person name="Nutman T.B."/>
            <person name="Parkinson J."/>
            <person name="Peregrin-Alvarez J.M."/>
            <person name="Poole C."/>
            <person name="Ren Q."/>
            <person name="Saunders L."/>
            <person name="Sluder A.E."/>
            <person name="Smith K."/>
            <person name="Stanke M."/>
            <person name="Unnasch T.R."/>
            <person name="Ware J."/>
            <person name="Wei A.D."/>
            <person name="Weil G."/>
            <person name="Williams D.J."/>
            <person name="Zhang Y."/>
            <person name="Williams S.A."/>
            <person name="Fraser-Liggett C."/>
            <person name="Slatko B."/>
            <person name="Blaxter M.L."/>
            <person name="Scott A.L."/>
        </authorList>
    </citation>
    <scope>NUCLEOTIDE SEQUENCE</scope>
    <source>
        <strain evidence="2">FR3</strain>
    </source>
</reference>
<feature type="signal peptide" evidence="1">
    <location>
        <begin position="1"/>
        <end position="29"/>
    </location>
</feature>
<organism evidence="2">
    <name type="scientific">Brugia malayi</name>
    <name type="common">Filarial nematode worm</name>
    <dbReference type="NCBI Taxonomy" id="6279"/>
    <lineage>
        <taxon>Eukaryota</taxon>
        <taxon>Metazoa</taxon>
        <taxon>Ecdysozoa</taxon>
        <taxon>Nematoda</taxon>
        <taxon>Chromadorea</taxon>
        <taxon>Rhabditida</taxon>
        <taxon>Spirurina</taxon>
        <taxon>Spiruromorpha</taxon>
        <taxon>Filarioidea</taxon>
        <taxon>Onchocercidae</taxon>
        <taxon>Brugia</taxon>
    </lineage>
</organism>
<evidence type="ECO:0000313" key="2">
    <source>
        <dbReference type="EMBL" id="CDP91613.1"/>
    </source>
</evidence>
<reference evidence="2" key="2">
    <citation type="submission" date="2012-12" db="EMBL/GenBank/DDBJ databases">
        <authorList>
            <consortium name="WormBase Consortium"/>
            <person name="Ghedin E."/>
            <person name="Paulini M."/>
        </authorList>
    </citation>
    <scope>NUCLEOTIDE SEQUENCE</scope>
    <source>
        <strain evidence="2">FR3</strain>
    </source>
</reference>
<feature type="chain" id="PRO_5009328298" evidence="1">
    <location>
        <begin position="30"/>
        <end position="90"/>
    </location>
</feature>
<dbReference type="AlphaFoldDB" id="A0A1I9G026"/>
<dbReference type="EMBL" id="LN856451">
    <property type="protein sequence ID" value="CDP91613.1"/>
    <property type="molecule type" value="Genomic_DNA"/>
</dbReference>
<gene>
    <name evidence="2" type="primary">Bm13370</name>
    <name evidence="2" type="ORF">BM_Bm13370</name>
</gene>
<name>A0A1I9G026_BRUMA</name>
<sequence>MRLTQIYSVLVIQLICHLIFILPHPPVSASVPYNVHLSRSDESLPCVLLFPQTAVANYSALKWEVNEKTKRNELFLLICFPFRANHLNII</sequence>